<name>A0AAV0USK5_9STRA</name>
<protein>
    <recommendedName>
        <fullName evidence="1">PPM-type phosphatase domain-containing protein</fullName>
    </recommendedName>
</protein>
<gene>
    <name evidence="2" type="ORF">PDE001_LOCUS6970</name>
</gene>
<keyword evidence="3" id="KW-1185">Reference proteome</keyword>
<sequence length="314" mass="35466">MLRQDVDDVTDENVVTSYVESIMEGGALHASLSALGRVPDEPSKHFDSVLEWVDTLNACLRALGGFRYKSCATLPAEQQQVSAEPDIKVHKIDKTEEFLVLACDGIWDVMSNDKVCDYIRQLMNKGETDLKLIAGEILDTVFRQEDTYCQITWAVLLWADILLRPVCQFHLQTQLRLNCLKMEFDPHQQHDTCARDRSNDRVIFQDVIMCDTSCSNARAPDNRGGAASEMVVEPSGRMLVNGVLENGHGIKCKLDEDPWVGQWLCDGTMVKARLASENANGEEKSYLVFRVENGYSYSYFYHSVTKLREIGLKN</sequence>
<organism evidence="2 3">
    <name type="scientific">Peronospora destructor</name>
    <dbReference type="NCBI Taxonomy" id="86335"/>
    <lineage>
        <taxon>Eukaryota</taxon>
        <taxon>Sar</taxon>
        <taxon>Stramenopiles</taxon>
        <taxon>Oomycota</taxon>
        <taxon>Peronosporomycetes</taxon>
        <taxon>Peronosporales</taxon>
        <taxon>Peronosporaceae</taxon>
        <taxon>Peronospora</taxon>
    </lineage>
</organism>
<proteinExistence type="predicted"/>
<feature type="domain" description="PPM-type phosphatase" evidence="1">
    <location>
        <begin position="1"/>
        <end position="234"/>
    </location>
</feature>
<reference evidence="2" key="1">
    <citation type="submission" date="2022-12" db="EMBL/GenBank/DDBJ databases">
        <authorList>
            <person name="Webb A."/>
        </authorList>
    </citation>
    <scope>NUCLEOTIDE SEQUENCE</scope>
    <source>
        <strain evidence="2">Pd1</strain>
    </source>
</reference>
<dbReference type="SUPFAM" id="SSF81606">
    <property type="entry name" value="PP2C-like"/>
    <property type="match status" value="1"/>
</dbReference>
<dbReference type="Proteomes" id="UP001162029">
    <property type="component" value="Unassembled WGS sequence"/>
</dbReference>
<dbReference type="EMBL" id="CANTFM010001346">
    <property type="protein sequence ID" value="CAI5738640.1"/>
    <property type="molecule type" value="Genomic_DNA"/>
</dbReference>
<dbReference type="Pfam" id="PF00481">
    <property type="entry name" value="PP2C"/>
    <property type="match status" value="1"/>
</dbReference>
<evidence type="ECO:0000259" key="1">
    <source>
        <dbReference type="PROSITE" id="PS51746"/>
    </source>
</evidence>
<evidence type="ECO:0000313" key="3">
    <source>
        <dbReference type="Proteomes" id="UP001162029"/>
    </source>
</evidence>
<dbReference type="AlphaFoldDB" id="A0AAV0USK5"/>
<dbReference type="PANTHER" id="PTHR42254:SF1">
    <property type="entry name" value="CALCINEURIN-LIKE PHOSPHOESTERASE DOMAIN-CONTAINING PROTEIN"/>
    <property type="match status" value="1"/>
</dbReference>
<evidence type="ECO:0000313" key="2">
    <source>
        <dbReference type="EMBL" id="CAI5738640.1"/>
    </source>
</evidence>
<dbReference type="PANTHER" id="PTHR42254">
    <property type="entry name" value="METALLOPHOS DOMAIN-CONTAINING PROTEIN"/>
    <property type="match status" value="1"/>
</dbReference>
<dbReference type="Gene3D" id="3.60.40.10">
    <property type="entry name" value="PPM-type phosphatase domain"/>
    <property type="match status" value="1"/>
</dbReference>
<dbReference type="InterPro" id="IPR001932">
    <property type="entry name" value="PPM-type_phosphatase-like_dom"/>
</dbReference>
<dbReference type="PROSITE" id="PS51746">
    <property type="entry name" value="PPM_2"/>
    <property type="match status" value="1"/>
</dbReference>
<comment type="caution">
    <text evidence="2">The sequence shown here is derived from an EMBL/GenBank/DDBJ whole genome shotgun (WGS) entry which is preliminary data.</text>
</comment>
<accession>A0AAV0USK5</accession>
<dbReference type="InterPro" id="IPR036457">
    <property type="entry name" value="PPM-type-like_dom_sf"/>
</dbReference>